<dbReference type="AlphaFoldDB" id="A0A382PLP8"/>
<name>A0A382PLP8_9ZZZZ</name>
<sequence length="204" mass="22845">MTEEKKSRIEADIESLEQGIFTGEEGGTERSTPHKDFIASIAVGLIGLLAMIIAIRLDAPDSFYTAPGLLPFVTGASLLLMAIGLFLKTKHRYGMDKMLKSRGILIIKDYLADVEAFRTLMLMLFIGLYVLVLGQMDMDLRFKTNFYTFRFSGFELISIPVILCILRFFWRSTIFNCFLVSAGIVTFLAVVFRDGFQILLPGSG</sequence>
<dbReference type="EMBL" id="UINC01108304">
    <property type="protein sequence ID" value="SVC74304.1"/>
    <property type="molecule type" value="Genomic_DNA"/>
</dbReference>
<feature type="transmembrane region" description="Helical" evidence="1">
    <location>
        <begin position="37"/>
        <end position="57"/>
    </location>
</feature>
<evidence type="ECO:0000313" key="2">
    <source>
        <dbReference type="EMBL" id="SVC74304.1"/>
    </source>
</evidence>
<evidence type="ECO:0008006" key="3">
    <source>
        <dbReference type="Google" id="ProtNLM"/>
    </source>
</evidence>
<accession>A0A382PLP8</accession>
<proteinExistence type="predicted"/>
<protein>
    <recommendedName>
        <fullName evidence="3">Tripartite tricarboxylate transporter TctB family protein</fullName>
    </recommendedName>
</protein>
<keyword evidence="1" id="KW-0812">Transmembrane</keyword>
<evidence type="ECO:0000256" key="1">
    <source>
        <dbReference type="SAM" id="Phobius"/>
    </source>
</evidence>
<feature type="transmembrane region" description="Helical" evidence="1">
    <location>
        <begin position="146"/>
        <end position="166"/>
    </location>
</feature>
<keyword evidence="1" id="KW-0472">Membrane</keyword>
<gene>
    <name evidence="2" type="ORF">METZ01_LOCUS327158</name>
</gene>
<feature type="transmembrane region" description="Helical" evidence="1">
    <location>
        <begin position="69"/>
        <end position="89"/>
    </location>
</feature>
<keyword evidence="1" id="KW-1133">Transmembrane helix</keyword>
<organism evidence="2">
    <name type="scientific">marine metagenome</name>
    <dbReference type="NCBI Taxonomy" id="408172"/>
    <lineage>
        <taxon>unclassified sequences</taxon>
        <taxon>metagenomes</taxon>
        <taxon>ecological metagenomes</taxon>
    </lineage>
</organism>
<feature type="transmembrane region" description="Helical" evidence="1">
    <location>
        <begin position="173"/>
        <end position="192"/>
    </location>
</feature>
<feature type="transmembrane region" description="Helical" evidence="1">
    <location>
        <begin position="110"/>
        <end position="134"/>
    </location>
</feature>
<reference evidence="2" key="1">
    <citation type="submission" date="2018-05" db="EMBL/GenBank/DDBJ databases">
        <authorList>
            <person name="Lanie J.A."/>
            <person name="Ng W.-L."/>
            <person name="Kazmierczak K.M."/>
            <person name="Andrzejewski T.M."/>
            <person name="Davidsen T.M."/>
            <person name="Wayne K.J."/>
            <person name="Tettelin H."/>
            <person name="Glass J.I."/>
            <person name="Rusch D."/>
            <person name="Podicherti R."/>
            <person name="Tsui H.-C.T."/>
            <person name="Winkler M.E."/>
        </authorList>
    </citation>
    <scope>NUCLEOTIDE SEQUENCE</scope>
</reference>